<organism evidence="2 3">
    <name type="scientific">Macrostomum lignano</name>
    <dbReference type="NCBI Taxonomy" id="282301"/>
    <lineage>
        <taxon>Eukaryota</taxon>
        <taxon>Metazoa</taxon>
        <taxon>Spiralia</taxon>
        <taxon>Lophotrochozoa</taxon>
        <taxon>Platyhelminthes</taxon>
        <taxon>Rhabditophora</taxon>
        <taxon>Macrostomorpha</taxon>
        <taxon>Macrostomida</taxon>
        <taxon>Macrostomidae</taxon>
        <taxon>Macrostomum</taxon>
    </lineage>
</organism>
<keyword evidence="2" id="KW-1185">Reference proteome</keyword>
<dbReference type="Proteomes" id="UP000095280">
    <property type="component" value="Unplaced"/>
</dbReference>
<feature type="transmembrane region" description="Helical" evidence="1">
    <location>
        <begin position="60"/>
        <end position="78"/>
    </location>
</feature>
<evidence type="ECO:0000256" key="1">
    <source>
        <dbReference type="SAM" id="Phobius"/>
    </source>
</evidence>
<proteinExistence type="predicted"/>
<reference evidence="3" key="1">
    <citation type="submission" date="2016-11" db="UniProtKB">
        <authorList>
            <consortium name="WormBaseParasite"/>
        </authorList>
    </citation>
    <scope>IDENTIFICATION</scope>
</reference>
<keyword evidence="1" id="KW-0472">Membrane</keyword>
<evidence type="ECO:0000313" key="3">
    <source>
        <dbReference type="WBParaSite" id="maker-unitig_42937-snap-gene-0.2-mRNA-1"/>
    </source>
</evidence>
<protein>
    <submittedName>
        <fullName evidence="3">SEC7 domain-containing protein</fullName>
    </submittedName>
</protein>
<keyword evidence="1" id="KW-1133">Transmembrane helix</keyword>
<dbReference type="PANTHER" id="PTHR44733:SF1">
    <property type="entry name" value="DNAJ HOMOLOG SUBFAMILY C MEMBER 22"/>
    <property type="match status" value="1"/>
</dbReference>
<name>A0A1I8FPA3_9PLAT</name>
<keyword evidence="1" id="KW-0812">Transmembrane</keyword>
<dbReference type="GO" id="GO:0016020">
    <property type="term" value="C:membrane"/>
    <property type="evidence" value="ECO:0007669"/>
    <property type="project" value="TreeGrafter"/>
</dbReference>
<dbReference type="WBParaSite" id="maker-unitig_42937-snap-gene-0.2-mRNA-1">
    <property type="protein sequence ID" value="maker-unitig_42937-snap-gene-0.2-mRNA-1"/>
    <property type="gene ID" value="maker-unitig_42937-snap-gene-0.2"/>
</dbReference>
<dbReference type="AlphaFoldDB" id="A0A1I8FPA3"/>
<dbReference type="PANTHER" id="PTHR44733">
    <property type="entry name" value="DNAJ HOMOLOG SUBFAMILY C MEMBER 22"/>
    <property type="match status" value="1"/>
</dbReference>
<evidence type="ECO:0000313" key="2">
    <source>
        <dbReference type="Proteomes" id="UP000095280"/>
    </source>
</evidence>
<sequence length="431" mass="48408">TNRWRALRRRPSTARLGAVRRHKRNLSVGPAADHLLDAAAHLIREAVPPLLHRWNRQRETAALILLVGCPLQALTLLVRMSRCPQVQALTLLVRDVRSQALTLLVRMSAPGFDSSWSGCRSKALDSFCVSRQLPKAEKPIQPCSVPHNCLHSAVHPRLLGAHTVLYLGRSLHGFVMLCSLGGFFGTAGCTTCSTWRRYIRESEDQFSDRGVPGDLSRFTSVPARSCSQRSCARPNRRRRTRGRLRDDYEALKRRLAGSIFFRDKLRDRRPGAAGPGISLIRLTLAAAHCSGRVPSLANIGVHQMSFTKLAICSYCSFVVYSTDFQQHPLRLTAHCLPGQLVLPRLAQPASQAEVALRRRACAPAQQRPRVTYEGESVPLREAVRNFFKSPLWREMRDTVGKLYEYYKIHGFKEILKQLWDALDPQGLKDAA</sequence>
<accession>A0A1I8FPA3</accession>